<dbReference type="InterPro" id="IPR031807">
    <property type="entry name" value="HicB-like"/>
</dbReference>
<dbReference type="PANTHER" id="PTHR34504:SF2">
    <property type="entry name" value="UPF0150 PROTEIN SSL0259"/>
    <property type="match status" value="1"/>
</dbReference>
<gene>
    <name evidence="2" type="ORF">CJ208_02105</name>
</gene>
<dbReference type="RefSeq" id="WP_102163759.1">
    <property type="nucleotide sequence ID" value="NZ_JBKYKD010000001.1"/>
</dbReference>
<dbReference type="Proteomes" id="UP000235723">
    <property type="component" value="Unassembled WGS sequence"/>
</dbReference>
<proteinExistence type="predicted"/>
<protein>
    <submittedName>
        <fullName evidence="2">HicB family protein</fullName>
    </submittedName>
</protein>
<dbReference type="PANTHER" id="PTHR34504">
    <property type="entry name" value="ANTITOXIN HICB"/>
    <property type="match status" value="1"/>
</dbReference>
<dbReference type="AlphaFoldDB" id="A0A2N6SUC8"/>
<accession>A0A2N6SUC8</accession>
<dbReference type="InterPro" id="IPR035069">
    <property type="entry name" value="TTHA1013/TTHA0281-like"/>
</dbReference>
<feature type="domain" description="HicB-like antitoxin of toxin-antitoxin system" evidence="1">
    <location>
        <begin position="8"/>
        <end position="109"/>
    </location>
</feature>
<name>A0A2N6SUC8_FINMA</name>
<dbReference type="SUPFAM" id="SSF143100">
    <property type="entry name" value="TTHA1013/TTHA0281-like"/>
    <property type="match status" value="1"/>
</dbReference>
<dbReference type="Gene3D" id="3.30.160.250">
    <property type="match status" value="1"/>
</dbReference>
<evidence type="ECO:0000259" key="1">
    <source>
        <dbReference type="Pfam" id="PF15919"/>
    </source>
</evidence>
<dbReference type="EMBL" id="PNHD01000002">
    <property type="protein sequence ID" value="PMC60682.1"/>
    <property type="molecule type" value="Genomic_DNA"/>
</dbReference>
<sequence>MKKDKYSYPCIITYDKNDGIYYVEFPDLEDCFTDGESLEEALYNAKDVLGLVLYAKEENNIEIEPPKNKPIFTKENQSVSYISVWMPLIRDEIENKSIKKTVTIPKWLNDLAEDNNVNFSKILQTSLKEYLGVNR</sequence>
<evidence type="ECO:0000313" key="2">
    <source>
        <dbReference type="EMBL" id="PMC60682.1"/>
    </source>
</evidence>
<reference evidence="2 3" key="1">
    <citation type="submission" date="2017-09" db="EMBL/GenBank/DDBJ databases">
        <title>Bacterial strain isolated from the female urinary microbiota.</title>
        <authorList>
            <person name="Thomas-White K."/>
            <person name="Kumar N."/>
            <person name="Forster S."/>
            <person name="Putonti C."/>
            <person name="Lawley T."/>
            <person name="Wolfe A.J."/>
        </authorList>
    </citation>
    <scope>NUCLEOTIDE SEQUENCE [LARGE SCALE GENOMIC DNA]</scope>
    <source>
        <strain evidence="2 3">UMB0115</strain>
    </source>
</reference>
<evidence type="ECO:0000313" key="3">
    <source>
        <dbReference type="Proteomes" id="UP000235723"/>
    </source>
</evidence>
<organism evidence="2 3">
    <name type="scientific">Finegoldia magna</name>
    <name type="common">Peptostreptococcus magnus</name>
    <dbReference type="NCBI Taxonomy" id="1260"/>
    <lineage>
        <taxon>Bacteria</taxon>
        <taxon>Bacillati</taxon>
        <taxon>Bacillota</taxon>
        <taxon>Tissierellia</taxon>
        <taxon>Tissierellales</taxon>
        <taxon>Peptoniphilaceae</taxon>
        <taxon>Finegoldia</taxon>
    </lineage>
</organism>
<dbReference type="InterPro" id="IPR051404">
    <property type="entry name" value="TA_system_antitoxin"/>
</dbReference>
<comment type="caution">
    <text evidence="2">The sequence shown here is derived from an EMBL/GenBank/DDBJ whole genome shotgun (WGS) entry which is preliminary data.</text>
</comment>
<dbReference type="Pfam" id="PF15919">
    <property type="entry name" value="HicB_lk_antitox"/>
    <property type="match status" value="1"/>
</dbReference>